<dbReference type="InterPro" id="IPR020103">
    <property type="entry name" value="PsdUridine_synth_cat_dom_sf"/>
</dbReference>
<organism evidence="3 4">
    <name type="scientific">Candidatus Phocaeicola faecigallinarum</name>
    <dbReference type="NCBI Taxonomy" id="2838732"/>
    <lineage>
        <taxon>Bacteria</taxon>
        <taxon>Pseudomonadati</taxon>
        <taxon>Bacteroidota</taxon>
        <taxon>Bacteroidia</taxon>
        <taxon>Bacteroidales</taxon>
        <taxon>Bacteroidaceae</taxon>
        <taxon>Phocaeicola</taxon>
    </lineage>
</organism>
<gene>
    <name evidence="3" type="ORF">H9777_04805</name>
</gene>
<dbReference type="GO" id="GO:0000455">
    <property type="term" value="P:enzyme-directed rRNA pseudouridine synthesis"/>
    <property type="evidence" value="ECO:0007669"/>
    <property type="project" value="TreeGrafter"/>
</dbReference>
<dbReference type="GO" id="GO:0003723">
    <property type="term" value="F:RNA binding"/>
    <property type="evidence" value="ECO:0007669"/>
    <property type="project" value="InterPro"/>
</dbReference>
<dbReference type="AlphaFoldDB" id="A0A948TAK7"/>
<sequence length="542" mass="61320">MIHFFKQNIEGVSLPEKFTFPFHYTPHPLTRIAAGEVRSYLSTRQEWQDEIGKGKMFGVLIVRTADGSIGYLAAFSGNLAGSNMHDFFVPPVYDLLNPDGYFRKEEAEISALNRCICDISKSDSYILAKKELEDTKLQSSSFLASAKEELKRSKKERDEKRADGNLSPEELDAMIRESQFQKAEYKRLENSWKERLNEVGQRVKGFETEILLLKQERKTRSAALQLWLFRQFNMLNAKGERKDLCEIFKDTPQGLPPAGAGECALPKLLQYAYLHGLQPLAMGEFWCGMSPKDEIRHDGYFYPSCKGKCEPILKHMLVGLDVEPNPLAEDLFKDTPLEILYEDEWIVAVEKPSGMLSVPGKNDLDSVQQRLRLMYPDATGPLVVHRLDMATSGILLAAKDKEVHARLQSQFETRSISKEYVAILDGVPSQECGIIDLPICLNPLDRPRQMVDFENGKPAITEYKVELVKDGRAKVIFKPHTGRTHQLRVHSAHVSGLRCPISGDELYGNPDSAPRLCLHAARLVFRHPVSDKEIEIVSPSPF</sequence>
<protein>
    <submittedName>
        <fullName evidence="3">RNA pseudouridine synthase</fullName>
    </submittedName>
</protein>
<evidence type="ECO:0000259" key="2">
    <source>
        <dbReference type="Pfam" id="PF00849"/>
    </source>
</evidence>
<reference evidence="3" key="2">
    <citation type="submission" date="2021-04" db="EMBL/GenBank/DDBJ databases">
        <authorList>
            <person name="Gilroy R."/>
        </authorList>
    </citation>
    <scope>NUCLEOTIDE SEQUENCE</scope>
    <source>
        <strain evidence="3">G4-2901</strain>
    </source>
</reference>
<proteinExistence type="predicted"/>
<dbReference type="PANTHER" id="PTHR21600">
    <property type="entry name" value="MITOCHONDRIAL RNA PSEUDOURIDINE SYNTHASE"/>
    <property type="match status" value="1"/>
</dbReference>
<dbReference type="GO" id="GO:0009982">
    <property type="term" value="F:pseudouridine synthase activity"/>
    <property type="evidence" value="ECO:0007669"/>
    <property type="project" value="InterPro"/>
</dbReference>
<evidence type="ECO:0000256" key="1">
    <source>
        <dbReference type="SAM" id="Coils"/>
    </source>
</evidence>
<dbReference type="Gene3D" id="3.30.2350.10">
    <property type="entry name" value="Pseudouridine synthase"/>
    <property type="match status" value="1"/>
</dbReference>
<accession>A0A948TAK7</accession>
<dbReference type="CDD" id="cd02869">
    <property type="entry name" value="PseudoU_synth_RluA_like"/>
    <property type="match status" value="1"/>
</dbReference>
<comment type="caution">
    <text evidence="3">The sequence shown here is derived from an EMBL/GenBank/DDBJ whole genome shotgun (WGS) entry which is preliminary data.</text>
</comment>
<dbReference type="Pfam" id="PF00849">
    <property type="entry name" value="PseudoU_synth_2"/>
    <property type="match status" value="1"/>
</dbReference>
<dbReference type="InterPro" id="IPR050188">
    <property type="entry name" value="RluA_PseudoU_synthase"/>
</dbReference>
<dbReference type="SUPFAM" id="SSF55120">
    <property type="entry name" value="Pseudouridine synthase"/>
    <property type="match status" value="1"/>
</dbReference>
<evidence type="ECO:0000313" key="4">
    <source>
        <dbReference type="Proteomes" id="UP000783796"/>
    </source>
</evidence>
<dbReference type="PANTHER" id="PTHR21600:SF89">
    <property type="entry name" value="RIBOSOMAL LARGE SUBUNIT PSEUDOURIDINE SYNTHASE A"/>
    <property type="match status" value="1"/>
</dbReference>
<dbReference type="GO" id="GO:0140098">
    <property type="term" value="F:catalytic activity, acting on RNA"/>
    <property type="evidence" value="ECO:0007669"/>
    <property type="project" value="UniProtKB-ARBA"/>
</dbReference>
<dbReference type="InterPro" id="IPR006145">
    <property type="entry name" value="PsdUridine_synth_RsuA/RluA"/>
</dbReference>
<reference evidence="3" key="1">
    <citation type="journal article" date="2021" name="PeerJ">
        <title>Extensive microbial diversity within the chicken gut microbiome revealed by metagenomics and culture.</title>
        <authorList>
            <person name="Gilroy R."/>
            <person name="Ravi A."/>
            <person name="Getino M."/>
            <person name="Pursley I."/>
            <person name="Horton D.L."/>
            <person name="Alikhan N.F."/>
            <person name="Baker D."/>
            <person name="Gharbi K."/>
            <person name="Hall N."/>
            <person name="Watson M."/>
            <person name="Adriaenssens E.M."/>
            <person name="Foster-Nyarko E."/>
            <person name="Jarju S."/>
            <person name="Secka A."/>
            <person name="Antonio M."/>
            <person name="Oren A."/>
            <person name="Chaudhuri R.R."/>
            <person name="La Ragione R."/>
            <person name="Hildebrand F."/>
            <person name="Pallen M.J."/>
        </authorList>
    </citation>
    <scope>NUCLEOTIDE SEQUENCE</scope>
    <source>
        <strain evidence="3">G4-2901</strain>
    </source>
</reference>
<keyword evidence="1" id="KW-0175">Coiled coil</keyword>
<dbReference type="InterPro" id="IPR006224">
    <property type="entry name" value="PsdUridine_synth_RluA-like_CS"/>
</dbReference>
<dbReference type="PROSITE" id="PS01129">
    <property type="entry name" value="PSI_RLU"/>
    <property type="match status" value="1"/>
</dbReference>
<dbReference type="EMBL" id="JAHLFW010000045">
    <property type="protein sequence ID" value="MBU3837632.1"/>
    <property type="molecule type" value="Genomic_DNA"/>
</dbReference>
<feature type="coiled-coil region" evidence="1">
    <location>
        <begin position="143"/>
        <end position="191"/>
    </location>
</feature>
<evidence type="ECO:0000313" key="3">
    <source>
        <dbReference type="EMBL" id="MBU3837632.1"/>
    </source>
</evidence>
<dbReference type="Proteomes" id="UP000783796">
    <property type="component" value="Unassembled WGS sequence"/>
</dbReference>
<feature type="domain" description="Pseudouridine synthase RsuA/RluA-like" evidence="2">
    <location>
        <begin position="347"/>
        <end position="493"/>
    </location>
</feature>
<name>A0A948TAK7_9BACT</name>